<dbReference type="SMART" id="SM00992">
    <property type="entry name" value="YccV-like"/>
    <property type="match status" value="1"/>
</dbReference>
<dbReference type="SUPFAM" id="SSF81383">
    <property type="entry name" value="F-box domain"/>
    <property type="match status" value="1"/>
</dbReference>
<dbReference type="InterPro" id="IPR036047">
    <property type="entry name" value="F-box-like_dom_sf"/>
</dbReference>
<proteinExistence type="predicted"/>
<dbReference type="PROSITE" id="PS50181">
    <property type="entry name" value="FBOX"/>
    <property type="match status" value="1"/>
</dbReference>
<evidence type="ECO:0000313" key="2">
    <source>
        <dbReference type="EMBL" id="KAF2658100.1"/>
    </source>
</evidence>
<dbReference type="EMBL" id="MU004318">
    <property type="protein sequence ID" value="KAF2658100.1"/>
    <property type="molecule type" value="Genomic_DNA"/>
</dbReference>
<sequence>MATRPTFVELPTEILEAIFLHLDPRSLLAVSQTCKLIKKLTTDAPIVWRHFCRTEFQTWDPHHGIATKFSGPLSDVDWRALFIQRVNMQKDALRLLDLILGSQQGRIKYINQVADFGYDVKETLLVECACPDDAEDVLARRYYATAILERIQREMAINVWKAVSCGEDVPLERALGAYDIFARTGSNVDLDIFSSDLDVMARKVLDAYPEFLSWDTRTKASQLASFFRDEGFRGVPDDSYRALRNSFIGMVLQSPEHESLPLISVAIYCALARRLGLDVRPCGFIYHVYCLVYAPKDYSLDGKYKPTNSGELESMYLDPFRSSTEVGRGDLQRTLREMNVPSFKHDDFLTHTHTQEMAFRTARNIINSVQTIREAEVGLFGMQNNRRATVPDMDSAFYASIWAMMILGNLDDSEDLSSAGLASVSTRRRQYLPYLLEHFQTHYPWDVTLLEEHVIPLFWNHPEGPRLVDFVRSMHNVDGIRKEPRNRDSKTEKVTFKVGQLFKHKRYHYEGIVTGWDLACDAGEEWIQHMGVDRLSGGRNQAFYHVLYVAEENIAPTSPNAEPSDAILRLAGRHFRRWDAESHVFVSNIRDEYPED</sequence>
<protein>
    <submittedName>
        <fullName evidence="2">F-box domain-containing protein</fullName>
    </submittedName>
</protein>
<dbReference type="Proteomes" id="UP000799324">
    <property type="component" value="Unassembled WGS sequence"/>
</dbReference>
<dbReference type="Gene3D" id="1.20.1280.50">
    <property type="match status" value="1"/>
</dbReference>
<dbReference type="PANTHER" id="PTHR31350">
    <property type="entry name" value="SI:DKEY-261L7.2"/>
    <property type="match status" value="1"/>
</dbReference>
<evidence type="ECO:0000259" key="1">
    <source>
        <dbReference type="PROSITE" id="PS50181"/>
    </source>
</evidence>
<gene>
    <name evidence="2" type="ORF">K491DRAFT_593769</name>
</gene>
<dbReference type="Pfam" id="PF08755">
    <property type="entry name" value="YccV-like"/>
    <property type="match status" value="1"/>
</dbReference>
<reference evidence="2" key="1">
    <citation type="journal article" date="2020" name="Stud. Mycol.">
        <title>101 Dothideomycetes genomes: a test case for predicting lifestyles and emergence of pathogens.</title>
        <authorList>
            <person name="Haridas S."/>
            <person name="Albert R."/>
            <person name="Binder M."/>
            <person name="Bloem J."/>
            <person name="Labutti K."/>
            <person name="Salamov A."/>
            <person name="Andreopoulos B."/>
            <person name="Baker S."/>
            <person name="Barry K."/>
            <person name="Bills G."/>
            <person name="Bluhm B."/>
            <person name="Cannon C."/>
            <person name="Castanera R."/>
            <person name="Culley D."/>
            <person name="Daum C."/>
            <person name="Ezra D."/>
            <person name="Gonzalez J."/>
            <person name="Henrissat B."/>
            <person name="Kuo A."/>
            <person name="Liang C."/>
            <person name="Lipzen A."/>
            <person name="Lutzoni F."/>
            <person name="Magnuson J."/>
            <person name="Mondo S."/>
            <person name="Nolan M."/>
            <person name="Ohm R."/>
            <person name="Pangilinan J."/>
            <person name="Park H.-J."/>
            <person name="Ramirez L."/>
            <person name="Alfaro M."/>
            <person name="Sun H."/>
            <person name="Tritt A."/>
            <person name="Yoshinaga Y."/>
            <person name="Zwiers L.-H."/>
            <person name="Turgeon B."/>
            <person name="Goodwin S."/>
            <person name="Spatafora J."/>
            <person name="Crous P."/>
            <person name="Grigoriev I."/>
        </authorList>
    </citation>
    <scope>NUCLEOTIDE SEQUENCE</scope>
    <source>
        <strain evidence="2">CBS 122681</strain>
    </source>
</reference>
<dbReference type="InterPro" id="IPR001810">
    <property type="entry name" value="F-box_dom"/>
</dbReference>
<accession>A0A6A6TE31</accession>
<dbReference type="Pfam" id="PF12937">
    <property type="entry name" value="F-box-like"/>
    <property type="match status" value="1"/>
</dbReference>
<dbReference type="SMART" id="SM00256">
    <property type="entry name" value="FBOX"/>
    <property type="match status" value="1"/>
</dbReference>
<name>A0A6A6TE31_9PLEO</name>
<dbReference type="Gene3D" id="2.30.30.390">
    <property type="entry name" value="Hemimethylated DNA-binding domain"/>
    <property type="match status" value="1"/>
</dbReference>
<dbReference type="Pfam" id="PF13369">
    <property type="entry name" value="Transglut_core2"/>
    <property type="match status" value="1"/>
</dbReference>
<dbReference type="InterPro" id="IPR032698">
    <property type="entry name" value="SirB1_N"/>
</dbReference>
<organism evidence="2 3">
    <name type="scientific">Lophiostoma macrostomum CBS 122681</name>
    <dbReference type="NCBI Taxonomy" id="1314788"/>
    <lineage>
        <taxon>Eukaryota</taxon>
        <taxon>Fungi</taxon>
        <taxon>Dikarya</taxon>
        <taxon>Ascomycota</taxon>
        <taxon>Pezizomycotina</taxon>
        <taxon>Dothideomycetes</taxon>
        <taxon>Pleosporomycetidae</taxon>
        <taxon>Pleosporales</taxon>
        <taxon>Lophiostomataceae</taxon>
        <taxon>Lophiostoma</taxon>
    </lineage>
</organism>
<dbReference type="GO" id="GO:0003677">
    <property type="term" value="F:DNA binding"/>
    <property type="evidence" value="ECO:0007669"/>
    <property type="project" value="InterPro"/>
</dbReference>
<keyword evidence="3" id="KW-1185">Reference proteome</keyword>
<evidence type="ECO:0000313" key="3">
    <source>
        <dbReference type="Proteomes" id="UP000799324"/>
    </source>
</evidence>
<dbReference type="SUPFAM" id="SSF141255">
    <property type="entry name" value="YccV-like"/>
    <property type="match status" value="1"/>
</dbReference>
<dbReference type="InterPro" id="IPR011722">
    <property type="entry name" value="Hemimethylated_DNA-bd_dom"/>
</dbReference>
<dbReference type="NCBIfam" id="TIGR02097">
    <property type="entry name" value="yccV"/>
    <property type="match status" value="1"/>
</dbReference>
<feature type="domain" description="F-box" evidence="1">
    <location>
        <begin position="4"/>
        <end position="51"/>
    </location>
</feature>
<dbReference type="PANTHER" id="PTHR31350:SF27">
    <property type="entry name" value="HEMIMETHYLATED DNA-BINDING DOMAIN-CONTAINING PROTEIN"/>
    <property type="match status" value="1"/>
</dbReference>
<dbReference type="AlphaFoldDB" id="A0A6A6TE31"/>
<dbReference type="OrthoDB" id="28868at2759"/>
<dbReference type="InterPro" id="IPR036623">
    <property type="entry name" value="Hemimethylated_DNA-bd_sf"/>
</dbReference>